<sequence length="196" mass="21803">MKKITTLATAAAILAGVGTYAFAQAPAPTTPPAAQDQPQQARPRLSQDDFNRLVDARIAAIKAGLKLTGDQERLWAPVESAIRSAADQRYARMTQMRENREQRRSADFMQRLERRSTMQTERAQTSTAIATALRPLWDILSEDQKRIAPRLLREAVNDGIGMHGRRGRDGHRGRHAEMRHHGPMGSGQHGPAPQQQ</sequence>
<evidence type="ECO:0000256" key="1">
    <source>
        <dbReference type="SAM" id="MobiDB-lite"/>
    </source>
</evidence>
<dbReference type="Proteomes" id="UP000436483">
    <property type="component" value="Unassembled WGS sequence"/>
</dbReference>
<dbReference type="AlphaFoldDB" id="A0A7X3SMG8"/>
<reference evidence="3 4" key="1">
    <citation type="submission" date="2019-12" db="EMBL/GenBank/DDBJ databases">
        <authorList>
            <person name="Yuan C.-G."/>
        </authorList>
    </citation>
    <scope>NUCLEOTIDE SEQUENCE [LARGE SCALE GENOMIC DNA]</scope>
    <source>
        <strain evidence="3 4">KCTC 23863</strain>
    </source>
</reference>
<feature type="region of interest" description="Disordered" evidence="1">
    <location>
        <begin position="161"/>
        <end position="196"/>
    </location>
</feature>
<comment type="caution">
    <text evidence="3">The sequence shown here is derived from an EMBL/GenBank/DDBJ whole genome shotgun (WGS) entry which is preliminary data.</text>
</comment>
<accession>A0A7X3SMG8</accession>
<keyword evidence="2" id="KW-0732">Signal</keyword>
<proteinExistence type="predicted"/>
<dbReference type="RefSeq" id="WP_160882610.1">
    <property type="nucleotide sequence ID" value="NZ_WURB01000001.1"/>
</dbReference>
<feature type="compositionally biased region" description="Basic residues" evidence="1">
    <location>
        <begin position="163"/>
        <end position="174"/>
    </location>
</feature>
<gene>
    <name evidence="3" type="ORF">GR328_00685</name>
</gene>
<evidence type="ECO:0000256" key="2">
    <source>
        <dbReference type="SAM" id="SignalP"/>
    </source>
</evidence>
<feature type="chain" id="PRO_5031250753" description="LTXXQ motif family protein" evidence="2">
    <location>
        <begin position="24"/>
        <end position="196"/>
    </location>
</feature>
<feature type="compositionally biased region" description="Low complexity" evidence="1">
    <location>
        <begin position="27"/>
        <end position="44"/>
    </location>
</feature>
<evidence type="ECO:0008006" key="5">
    <source>
        <dbReference type="Google" id="ProtNLM"/>
    </source>
</evidence>
<reference evidence="3 4" key="2">
    <citation type="submission" date="2020-01" db="EMBL/GenBank/DDBJ databases">
        <title>Microvirga sp. nov., an arsenate reduction bacterium isolated from Tibet hotspring sediments.</title>
        <authorList>
            <person name="Xian W.-D."/>
            <person name="Li W.-J."/>
        </authorList>
    </citation>
    <scope>NUCLEOTIDE SEQUENCE [LARGE SCALE GENOMIC DNA]</scope>
    <source>
        <strain evidence="3 4">KCTC 23863</strain>
    </source>
</reference>
<dbReference type="GO" id="GO:0042597">
    <property type="term" value="C:periplasmic space"/>
    <property type="evidence" value="ECO:0007669"/>
    <property type="project" value="InterPro"/>
</dbReference>
<evidence type="ECO:0000313" key="3">
    <source>
        <dbReference type="EMBL" id="MXQ09994.1"/>
    </source>
</evidence>
<dbReference type="EMBL" id="WURB01000001">
    <property type="protein sequence ID" value="MXQ09994.1"/>
    <property type="molecule type" value="Genomic_DNA"/>
</dbReference>
<feature type="region of interest" description="Disordered" evidence="1">
    <location>
        <begin position="27"/>
        <end position="46"/>
    </location>
</feature>
<dbReference type="InterPro" id="IPR012899">
    <property type="entry name" value="LTXXQ"/>
</dbReference>
<protein>
    <recommendedName>
        <fullName evidence="5">LTXXQ motif family protein</fullName>
    </recommendedName>
</protein>
<keyword evidence="4" id="KW-1185">Reference proteome</keyword>
<feature type="signal peptide" evidence="2">
    <location>
        <begin position="1"/>
        <end position="23"/>
    </location>
</feature>
<name>A0A7X3SMG8_9HYPH</name>
<dbReference type="Pfam" id="PF07813">
    <property type="entry name" value="LTXXQ"/>
    <property type="match status" value="1"/>
</dbReference>
<dbReference type="OrthoDB" id="8451554at2"/>
<organism evidence="3 4">
    <name type="scientific">Microvirga makkahensis</name>
    <dbReference type="NCBI Taxonomy" id="1128670"/>
    <lineage>
        <taxon>Bacteria</taxon>
        <taxon>Pseudomonadati</taxon>
        <taxon>Pseudomonadota</taxon>
        <taxon>Alphaproteobacteria</taxon>
        <taxon>Hyphomicrobiales</taxon>
        <taxon>Methylobacteriaceae</taxon>
        <taxon>Microvirga</taxon>
    </lineage>
</organism>
<evidence type="ECO:0000313" key="4">
    <source>
        <dbReference type="Proteomes" id="UP000436483"/>
    </source>
</evidence>